<evidence type="ECO:0000256" key="7">
    <source>
        <dbReference type="SAM" id="Phobius"/>
    </source>
</evidence>
<keyword evidence="3" id="KW-0547">Nucleotide-binding</keyword>
<feature type="transmembrane region" description="Helical" evidence="7">
    <location>
        <begin position="166"/>
        <end position="186"/>
    </location>
</feature>
<organism evidence="10 11">
    <name type="scientific">Ameyamaea chiangmaiensis</name>
    <dbReference type="NCBI Taxonomy" id="442969"/>
    <lineage>
        <taxon>Bacteria</taxon>
        <taxon>Pseudomonadati</taxon>
        <taxon>Pseudomonadota</taxon>
        <taxon>Alphaproteobacteria</taxon>
        <taxon>Acetobacterales</taxon>
        <taxon>Acetobacteraceae</taxon>
        <taxon>Ameyamaea</taxon>
    </lineage>
</organism>
<feature type="transmembrane region" description="Helical" evidence="7">
    <location>
        <begin position="55"/>
        <end position="73"/>
    </location>
</feature>
<keyword evidence="6 7" id="KW-0472">Membrane</keyword>
<evidence type="ECO:0000256" key="5">
    <source>
        <dbReference type="ARBA" id="ARBA00022989"/>
    </source>
</evidence>
<gene>
    <name evidence="10" type="primary">cydC</name>
    <name evidence="10" type="ORF">HUK82_00645</name>
</gene>
<feature type="transmembrane region" description="Helical" evidence="7">
    <location>
        <begin position="248"/>
        <end position="271"/>
    </location>
</feature>
<dbReference type="SMART" id="SM00382">
    <property type="entry name" value="AAA"/>
    <property type="match status" value="1"/>
</dbReference>
<dbReference type="NCBIfam" id="TIGR02868">
    <property type="entry name" value="CydC"/>
    <property type="match status" value="1"/>
</dbReference>
<dbReference type="Pfam" id="PF00664">
    <property type="entry name" value="ABC_membrane"/>
    <property type="match status" value="1"/>
</dbReference>
<dbReference type="SUPFAM" id="SSF90123">
    <property type="entry name" value="ABC transporter transmembrane region"/>
    <property type="match status" value="1"/>
</dbReference>
<dbReference type="GO" id="GO:0045454">
    <property type="term" value="P:cell redox homeostasis"/>
    <property type="evidence" value="ECO:0007669"/>
    <property type="project" value="InterPro"/>
</dbReference>
<sequence>MSRVQHTPLVDQRTAFAQIFGVWRPCMPRLAIGIVLSLLALLAGLELMWTAGLRLAGMAIGLWAVASIVLRLLGAGRVAGRYIERLFTHDAMFRALADLRVWFFRRLAAGSAAGLGFRRSGDLLSRLVSDVETLDGLYLRVVVPLCGAAVALALLLRAALPLAPGLAVVLAVLLLMAAIALPLVALRIGRHEGGSIAVAQAALRNGLIDLTAGLREIRAFEAEAGVASRIDVLDESLSRAQGQLARKLALAGAVSFLTGQAAIVAVLAALVGVGMTPLHPAAGCGLLFLTIAAFEASSGLTRAGVLAGTMGMAARRVVESADQPATLDRGTRPAPSGTDIALRNVSFRWSPDRPMVLRNVTLDIPSGSRVAILGPSGAGKSSLAALLLKVAVPEEGDILLGSEPLSTLRDDAVRSRIAWLSQATHLFDDTLRANLTLGRRDVTDDMLWRALDQAAIGDLVRGLPDGLETWIGEGGTRLSGGQGRRVALARTLLADAPILLLDEPTTGLDAQTAADFFSTLNDVAGDRTVIMIAHRLTGVERIDRVWRVADGQVMPAMA</sequence>
<evidence type="ECO:0000256" key="2">
    <source>
        <dbReference type="ARBA" id="ARBA00022692"/>
    </source>
</evidence>
<dbReference type="AlphaFoldDB" id="A0A850P5H8"/>
<feature type="domain" description="ABC transporter" evidence="8">
    <location>
        <begin position="340"/>
        <end position="558"/>
    </location>
</feature>
<evidence type="ECO:0000256" key="3">
    <source>
        <dbReference type="ARBA" id="ARBA00022741"/>
    </source>
</evidence>
<dbReference type="GO" id="GO:0140359">
    <property type="term" value="F:ABC-type transporter activity"/>
    <property type="evidence" value="ECO:0007669"/>
    <property type="project" value="InterPro"/>
</dbReference>
<keyword evidence="5 7" id="KW-1133">Transmembrane helix</keyword>
<dbReference type="GO" id="GO:0034775">
    <property type="term" value="P:glutathione transmembrane transport"/>
    <property type="evidence" value="ECO:0007669"/>
    <property type="project" value="InterPro"/>
</dbReference>
<dbReference type="Gene3D" id="3.40.50.300">
    <property type="entry name" value="P-loop containing nucleotide triphosphate hydrolases"/>
    <property type="match status" value="1"/>
</dbReference>
<dbReference type="Gene3D" id="1.20.1560.10">
    <property type="entry name" value="ABC transporter type 1, transmembrane domain"/>
    <property type="match status" value="1"/>
</dbReference>
<dbReference type="GO" id="GO:0005524">
    <property type="term" value="F:ATP binding"/>
    <property type="evidence" value="ECO:0007669"/>
    <property type="project" value="UniProtKB-KW"/>
</dbReference>
<evidence type="ECO:0000259" key="8">
    <source>
        <dbReference type="PROSITE" id="PS50893"/>
    </source>
</evidence>
<keyword evidence="4" id="KW-0067">ATP-binding</keyword>
<dbReference type="InterPro" id="IPR014223">
    <property type="entry name" value="ABC_CydC/D"/>
</dbReference>
<protein>
    <submittedName>
        <fullName evidence="10">Thiol reductant ABC exporter subunit CydC</fullName>
    </submittedName>
</protein>
<proteinExistence type="predicted"/>
<keyword evidence="2 7" id="KW-0812">Transmembrane</keyword>
<dbReference type="RefSeq" id="WP_176612099.1">
    <property type="nucleotide sequence ID" value="NZ_JABXXR010000002.1"/>
</dbReference>
<dbReference type="GO" id="GO:0005886">
    <property type="term" value="C:plasma membrane"/>
    <property type="evidence" value="ECO:0007669"/>
    <property type="project" value="UniProtKB-SubCell"/>
</dbReference>
<dbReference type="PANTHER" id="PTHR24221:SF653">
    <property type="entry name" value="TRANSPORT ATP-BINDING PROTEIN CYDC"/>
    <property type="match status" value="1"/>
</dbReference>
<evidence type="ECO:0000256" key="4">
    <source>
        <dbReference type="ARBA" id="ARBA00022840"/>
    </source>
</evidence>
<dbReference type="InterPro" id="IPR039421">
    <property type="entry name" value="Type_1_exporter"/>
</dbReference>
<evidence type="ECO:0000256" key="6">
    <source>
        <dbReference type="ARBA" id="ARBA00023136"/>
    </source>
</evidence>
<evidence type="ECO:0000259" key="9">
    <source>
        <dbReference type="PROSITE" id="PS50929"/>
    </source>
</evidence>
<comment type="caution">
    <text evidence="10">The sequence shown here is derived from an EMBL/GenBank/DDBJ whole genome shotgun (WGS) entry which is preliminary data.</text>
</comment>
<dbReference type="GO" id="GO:0016887">
    <property type="term" value="F:ATP hydrolysis activity"/>
    <property type="evidence" value="ECO:0007669"/>
    <property type="project" value="InterPro"/>
</dbReference>
<reference evidence="10 11" key="1">
    <citation type="submission" date="2020-06" db="EMBL/GenBank/DDBJ databases">
        <title>Description of novel acetic acid bacteria.</title>
        <authorList>
            <person name="Sombolestani A."/>
        </authorList>
    </citation>
    <scope>NUCLEOTIDE SEQUENCE [LARGE SCALE GENOMIC DNA]</scope>
    <source>
        <strain evidence="10 11">LMG 27010</strain>
    </source>
</reference>
<comment type="subcellular location">
    <subcellularLocation>
        <location evidence="1">Cell membrane</location>
        <topology evidence="1">Multi-pass membrane protein</topology>
    </subcellularLocation>
</comment>
<dbReference type="InterPro" id="IPR011527">
    <property type="entry name" value="ABC1_TM_dom"/>
</dbReference>
<dbReference type="PROSITE" id="PS50893">
    <property type="entry name" value="ABC_TRANSPORTER_2"/>
    <property type="match status" value="1"/>
</dbReference>
<dbReference type="Proteomes" id="UP000585665">
    <property type="component" value="Unassembled WGS sequence"/>
</dbReference>
<dbReference type="Pfam" id="PF00005">
    <property type="entry name" value="ABC_tran"/>
    <property type="match status" value="1"/>
</dbReference>
<feature type="domain" description="ABC transmembrane type-1" evidence="9">
    <location>
        <begin position="30"/>
        <end position="268"/>
    </location>
</feature>
<evidence type="ECO:0000256" key="1">
    <source>
        <dbReference type="ARBA" id="ARBA00004651"/>
    </source>
</evidence>
<evidence type="ECO:0000313" key="11">
    <source>
        <dbReference type="Proteomes" id="UP000585665"/>
    </source>
</evidence>
<dbReference type="GO" id="GO:0034040">
    <property type="term" value="F:ATPase-coupled lipid transmembrane transporter activity"/>
    <property type="evidence" value="ECO:0007669"/>
    <property type="project" value="TreeGrafter"/>
</dbReference>
<dbReference type="InterPro" id="IPR027417">
    <property type="entry name" value="P-loop_NTPase"/>
</dbReference>
<feature type="transmembrane region" description="Helical" evidence="7">
    <location>
        <begin position="137"/>
        <end position="160"/>
    </location>
</feature>
<dbReference type="InterPro" id="IPR036640">
    <property type="entry name" value="ABC1_TM_sf"/>
</dbReference>
<feature type="transmembrane region" description="Helical" evidence="7">
    <location>
        <begin position="30"/>
        <end position="49"/>
    </location>
</feature>
<dbReference type="EMBL" id="JABXXR010000002">
    <property type="protein sequence ID" value="NVN39074.1"/>
    <property type="molecule type" value="Genomic_DNA"/>
</dbReference>
<name>A0A850P5H8_9PROT</name>
<evidence type="ECO:0000313" key="10">
    <source>
        <dbReference type="EMBL" id="NVN39074.1"/>
    </source>
</evidence>
<dbReference type="InterPro" id="IPR003593">
    <property type="entry name" value="AAA+_ATPase"/>
</dbReference>
<accession>A0A850P5H8</accession>
<dbReference type="SUPFAM" id="SSF52540">
    <property type="entry name" value="P-loop containing nucleoside triphosphate hydrolases"/>
    <property type="match status" value="1"/>
</dbReference>
<dbReference type="InterPro" id="IPR003439">
    <property type="entry name" value="ABC_transporter-like_ATP-bd"/>
</dbReference>
<dbReference type="PANTHER" id="PTHR24221">
    <property type="entry name" value="ATP-BINDING CASSETTE SUB-FAMILY B"/>
    <property type="match status" value="1"/>
</dbReference>
<dbReference type="PROSITE" id="PS50929">
    <property type="entry name" value="ABC_TM1F"/>
    <property type="match status" value="1"/>
</dbReference>
<keyword evidence="11" id="KW-1185">Reference proteome</keyword>